<protein>
    <submittedName>
        <fullName evidence="2">Uncharacterized protein</fullName>
    </submittedName>
</protein>
<accession>A0A2N5TWT7</accession>
<evidence type="ECO:0000313" key="3">
    <source>
        <dbReference type="Proteomes" id="UP000235392"/>
    </source>
</evidence>
<dbReference type="EMBL" id="PGCI01000314">
    <property type="protein sequence ID" value="PLW29965.1"/>
    <property type="molecule type" value="Genomic_DNA"/>
</dbReference>
<name>A0A2N5TWT7_9BASI</name>
<feature type="region of interest" description="Disordered" evidence="1">
    <location>
        <begin position="1"/>
        <end position="49"/>
    </location>
</feature>
<reference evidence="2 3" key="1">
    <citation type="submission" date="2017-11" db="EMBL/GenBank/DDBJ databases">
        <title>De novo assembly and phasing of dikaryotic genomes from two isolates of Puccinia coronata f. sp. avenae, the causal agent of oat crown rust.</title>
        <authorList>
            <person name="Miller M.E."/>
            <person name="Zhang Y."/>
            <person name="Omidvar V."/>
            <person name="Sperschneider J."/>
            <person name="Schwessinger B."/>
            <person name="Raley C."/>
            <person name="Palmer J.M."/>
            <person name="Garnica D."/>
            <person name="Upadhyaya N."/>
            <person name="Rathjen J."/>
            <person name="Taylor J.M."/>
            <person name="Park R.F."/>
            <person name="Dodds P.N."/>
            <person name="Hirsch C.D."/>
            <person name="Kianian S.F."/>
            <person name="Figueroa M."/>
        </authorList>
    </citation>
    <scope>NUCLEOTIDE SEQUENCE [LARGE SCALE GENOMIC DNA]</scope>
    <source>
        <strain evidence="2">12SD80</strain>
    </source>
</reference>
<proteinExistence type="predicted"/>
<organism evidence="2 3">
    <name type="scientific">Puccinia coronata f. sp. avenae</name>
    <dbReference type="NCBI Taxonomy" id="200324"/>
    <lineage>
        <taxon>Eukaryota</taxon>
        <taxon>Fungi</taxon>
        <taxon>Dikarya</taxon>
        <taxon>Basidiomycota</taxon>
        <taxon>Pucciniomycotina</taxon>
        <taxon>Pucciniomycetes</taxon>
        <taxon>Pucciniales</taxon>
        <taxon>Pucciniaceae</taxon>
        <taxon>Puccinia</taxon>
    </lineage>
</organism>
<dbReference type="AlphaFoldDB" id="A0A2N5TWT7"/>
<dbReference type="Proteomes" id="UP000235392">
    <property type="component" value="Unassembled WGS sequence"/>
</dbReference>
<evidence type="ECO:0000256" key="1">
    <source>
        <dbReference type="SAM" id="MobiDB-lite"/>
    </source>
</evidence>
<evidence type="ECO:0000313" key="2">
    <source>
        <dbReference type="EMBL" id="PLW29965.1"/>
    </source>
</evidence>
<feature type="compositionally biased region" description="Acidic residues" evidence="1">
    <location>
        <begin position="16"/>
        <end position="30"/>
    </location>
</feature>
<gene>
    <name evidence="2" type="ORF">PCASD_18899</name>
</gene>
<feature type="compositionally biased region" description="Polar residues" evidence="1">
    <location>
        <begin position="1"/>
        <end position="15"/>
    </location>
</feature>
<comment type="caution">
    <text evidence="2">The sequence shown here is derived from an EMBL/GenBank/DDBJ whole genome shotgun (WGS) entry which is preliminary data.</text>
</comment>
<feature type="compositionally biased region" description="Polar residues" evidence="1">
    <location>
        <begin position="32"/>
        <end position="49"/>
    </location>
</feature>
<sequence>MPANWSNYAKLSNQDAEGETDNEDAMDLDSEVGSSHPKSTVVSSRQPNLSKTLLINSRHYPKTPATNSATSLFTLHPTAVRPVPKSLANTVIRHIPQSTPHNTMKKQLSLDIK</sequence>